<feature type="compositionally biased region" description="Low complexity" evidence="1">
    <location>
        <begin position="487"/>
        <end position="503"/>
    </location>
</feature>
<protein>
    <submittedName>
        <fullName evidence="3">CASK interacting protein 2</fullName>
    </submittedName>
</protein>
<reference evidence="3" key="1">
    <citation type="submission" date="2016-11" db="UniProtKB">
        <authorList>
            <consortium name="WormBaseParasite"/>
        </authorList>
    </citation>
    <scope>IDENTIFICATION</scope>
</reference>
<feature type="compositionally biased region" description="Basic residues" evidence="1">
    <location>
        <begin position="86"/>
        <end position="97"/>
    </location>
</feature>
<feature type="compositionally biased region" description="Polar residues" evidence="1">
    <location>
        <begin position="313"/>
        <end position="323"/>
    </location>
</feature>
<evidence type="ECO:0000256" key="1">
    <source>
        <dbReference type="SAM" id="MobiDB-lite"/>
    </source>
</evidence>
<feature type="compositionally biased region" description="Low complexity" evidence="1">
    <location>
        <begin position="574"/>
        <end position="586"/>
    </location>
</feature>
<feature type="region of interest" description="Disordered" evidence="1">
    <location>
        <begin position="568"/>
        <end position="605"/>
    </location>
</feature>
<proteinExistence type="predicted"/>
<feature type="compositionally biased region" description="Pro residues" evidence="1">
    <location>
        <begin position="452"/>
        <end position="466"/>
    </location>
</feature>
<organism evidence="2 3">
    <name type="scientific">Macrostomum lignano</name>
    <dbReference type="NCBI Taxonomy" id="282301"/>
    <lineage>
        <taxon>Eukaryota</taxon>
        <taxon>Metazoa</taxon>
        <taxon>Spiralia</taxon>
        <taxon>Lophotrochozoa</taxon>
        <taxon>Platyhelminthes</taxon>
        <taxon>Rhabditophora</taxon>
        <taxon>Macrostomorpha</taxon>
        <taxon>Macrostomida</taxon>
        <taxon>Macrostomidae</taxon>
        <taxon>Macrostomum</taxon>
    </lineage>
</organism>
<feature type="region of interest" description="Disordered" evidence="1">
    <location>
        <begin position="28"/>
        <end position="98"/>
    </location>
</feature>
<dbReference type="WBParaSite" id="maker-uti_cns_0003571-snap-gene-0.16-mRNA-1">
    <property type="protein sequence ID" value="maker-uti_cns_0003571-snap-gene-0.16-mRNA-1"/>
    <property type="gene ID" value="maker-uti_cns_0003571-snap-gene-0.16"/>
</dbReference>
<feature type="region of interest" description="Disordered" evidence="1">
    <location>
        <begin position="257"/>
        <end position="337"/>
    </location>
</feature>
<sequence length="605" mass="63831">SRPKTTDLFIHCIGAQLQVVWHQRGLPSRKRSMSERGSETGASPACQSQPPKTAASGTDRTKTLLRVTSLSKRGSGAGGGSAVGSSRHRGSLLKRRAAAAATKSIGQIEPSKQQQLQCQQKDQQCFLESENSEFDFQQEPDEDLFCAEEPQHQQLQNSLSCGGTALTSASGPGLQLFGGGGGSHLQSAGCSAALQDVSASAILQQHQKQQQQQQQRAEQLDVSMLMHSGFYGTREEVEQLLAQAIQLHCRPNSKLGDGNSKAADCWSSLPQQHQPRPGPKTSAASTAGLAEDLLQAWSGGGGSGGKSVHFSLDSPSNTASCQQKLPPPATAATPRPTMRNQLLLTDFSEEETAAEPEAETAVFLTAKPPVPKPRTDRRSASLNRQRAQPAPSGGQQVKLRNCNAALGQPPGSASRPPQPPLTQPRLPVPTPTPRQRRMGGPEPAADSTLRCLPPPQPPPAPPPQLPVPRQRRRQSINSLQGIRQPVSESSSALSACLSSTQSAESDKVGHIDEDNATVQPEFVHEALGQLLQTRLRVTQSFGGGTAAADAEILRFDLANALTTARRPLETTALSAGPSRTGPSGSSPGCGGNKRPTAASSINAGR</sequence>
<feature type="compositionally biased region" description="Pro residues" evidence="1">
    <location>
        <begin position="416"/>
        <end position="432"/>
    </location>
</feature>
<dbReference type="Proteomes" id="UP000095280">
    <property type="component" value="Unplaced"/>
</dbReference>
<name>A0A1I8GY33_9PLAT</name>
<feature type="region of interest" description="Disordered" evidence="1">
    <location>
        <begin position="350"/>
        <end position="508"/>
    </location>
</feature>
<feature type="compositionally biased region" description="Polar residues" evidence="1">
    <location>
        <begin position="45"/>
        <end position="58"/>
    </location>
</feature>
<evidence type="ECO:0000313" key="3">
    <source>
        <dbReference type="WBParaSite" id="maker-uti_cns_0003571-snap-gene-0.16-mRNA-1"/>
    </source>
</evidence>
<dbReference type="AlphaFoldDB" id="A0A1I8GY33"/>
<evidence type="ECO:0000313" key="2">
    <source>
        <dbReference type="Proteomes" id="UP000095280"/>
    </source>
</evidence>
<keyword evidence="2" id="KW-1185">Reference proteome</keyword>
<accession>A0A1I8GY33</accession>